<accession>X0Z211</accession>
<sequence length="48" mass="5403">IVQCNGFIQKRSLAKKCWISNWGNSKMIKHNEFSLVAKVLNGGKLAEL</sequence>
<organism evidence="1">
    <name type="scientific">marine sediment metagenome</name>
    <dbReference type="NCBI Taxonomy" id="412755"/>
    <lineage>
        <taxon>unclassified sequences</taxon>
        <taxon>metagenomes</taxon>
        <taxon>ecological metagenomes</taxon>
    </lineage>
</organism>
<gene>
    <name evidence="1" type="ORF">S01H4_07595</name>
</gene>
<dbReference type="AlphaFoldDB" id="X0Z211"/>
<reference evidence="1" key="1">
    <citation type="journal article" date="2014" name="Front. Microbiol.">
        <title>High frequency of phylogenetically diverse reductive dehalogenase-homologous genes in deep subseafloor sedimentary metagenomes.</title>
        <authorList>
            <person name="Kawai M."/>
            <person name="Futagami T."/>
            <person name="Toyoda A."/>
            <person name="Takaki Y."/>
            <person name="Nishi S."/>
            <person name="Hori S."/>
            <person name="Arai W."/>
            <person name="Tsubouchi T."/>
            <person name="Morono Y."/>
            <person name="Uchiyama I."/>
            <person name="Ito T."/>
            <person name="Fujiyama A."/>
            <person name="Inagaki F."/>
            <person name="Takami H."/>
        </authorList>
    </citation>
    <scope>NUCLEOTIDE SEQUENCE</scope>
    <source>
        <strain evidence="1">Expedition CK06-06</strain>
    </source>
</reference>
<comment type="caution">
    <text evidence="1">The sequence shown here is derived from an EMBL/GenBank/DDBJ whole genome shotgun (WGS) entry which is preliminary data.</text>
</comment>
<feature type="non-terminal residue" evidence="1">
    <location>
        <position position="1"/>
    </location>
</feature>
<protein>
    <submittedName>
        <fullName evidence="1">Uncharacterized protein</fullName>
    </submittedName>
</protein>
<name>X0Z211_9ZZZZ</name>
<dbReference type="EMBL" id="BART01002503">
    <property type="protein sequence ID" value="GAG62969.1"/>
    <property type="molecule type" value="Genomic_DNA"/>
</dbReference>
<evidence type="ECO:0000313" key="1">
    <source>
        <dbReference type="EMBL" id="GAG62969.1"/>
    </source>
</evidence>
<proteinExistence type="predicted"/>